<organism evidence="1 2">
    <name type="scientific">Microcystis aeruginosa PCC 9809</name>
    <dbReference type="NCBI Taxonomy" id="1160285"/>
    <lineage>
        <taxon>Bacteria</taxon>
        <taxon>Bacillati</taxon>
        <taxon>Cyanobacteriota</taxon>
        <taxon>Cyanophyceae</taxon>
        <taxon>Oscillatoriophycideae</taxon>
        <taxon>Chroococcales</taxon>
        <taxon>Microcystaceae</taxon>
        <taxon>Microcystis</taxon>
    </lineage>
</organism>
<reference evidence="1 2" key="1">
    <citation type="submission" date="2012-04" db="EMBL/GenBank/DDBJ databases">
        <authorList>
            <person name="Genoscope - CEA"/>
        </authorList>
    </citation>
    <scope>NUCLEOTIDE SEQUENCE [LARGE SCALE GENOMIC DNA]</scope>
    <source>
        <strain evidence="1 2">9809</strain>
    </source>
</reference>
<dbReference type="EMBL" id="CAIO01000523">
    <property type="protein sequence ID" value="CCI29394.1"/>
    <property type="molecule type" value="Genomic_DNA"/>
</dbReference>
<sequence>MSYEVNEPILNSPFDEPSQYWFIREGYEPELKEGRRPAIVYPPREGNTEWELGQVLKLSSPDEFFPGYEMTLVNRIRKEVKEWRRQQYPGVSSTTLELLEYWSREGREHRLFFAQKEAVETIIFLIESRTDFRQGIHIPQDPPIDSTLKAFIRYACKMATGSVKITVMGMLAAWSILNKVADRSNAKFSDIVLIICPNITIKSRLQELNPDNGEASLYRTRDLVPSHLMDKLRRGKVLVTNWHIFEKRAPATWWLIPINGNRQPPILLTIIPPLQPLLKMNA</sequence>
<protein>
    <submittedName>
        <fullName evidence="1">Putative type III restriction-modification system</fullName>
    </submittedName>
</protein>
<proteinExistence type="predicted"/>
<dbReference type="Proteomes" id="UP000004775">
    <property type="component" value="Unassembled WGS sequence"/>
</dbReference>
<dbReference type="AlphaFoldDB" id="I4I520"/>
<evidence type="ECO:0000313" key="1">
    <source>
        <dbReference type="EMBL" id="CCI29394.1"/>
    </source>
</evidence>
<gene>
    <name evidence="1" type="ORF">MICAH_570005</name>
</gene>
<accession>I4I520</accession>
<dbReference type="HOGENOM" id="CLU_986289_0_0_3"/>
<evidence type="ECO:0000313" key="2">
    <source>
        <dbReference type="Proteomes" id="UP000004775"/>
    </source>
</evidence>
<name>I4I520_MICAE</name>
<comment type="caution">
    <text evidence="1">The sequence shown here is derived from an EMBL/GenBank/DDBJ whole genome shotgun (WGS) entry which is preliminary data.</text>
</comment>
<dbReference type="RefSeq" id="WP_004162691.1">
    <property type="nucleotide sequence ID" value="NZ_HE973734.1"/>
</dbReference>